<reference evidence="3" key="1">
    <citation type="submission" date="2021-05" db="EMBL/GenBank/DDBJ databases">
        <authorList>
            <person name="Alioto T."/>
            <person name="Alioto T."/>
            <person name="Gomez Garrido J."/>
        </authorList>
    </citation>
    <scope>NUCLEOTIDE SEQUENCE</scope>
</reference>
<dbReference type="EMBL" id="HBUF01014900">
    <property type="protein sequence ID" value="CAG6609511.1"/>
    <property type="molecule type" value="Transcribed_RNA"/>
</dbReference>
<feature type="domain" description="Methyltransferase" evidence="2">
    <location>
        <begin position="115"/>
        <end position="188"/>
    </location>
</feature>
<proteinExistence type="predicted"/>
<dbReference type="InterPro" id="IPR025714">
    <property type="entry name" value="Methyltranfer_dom"/>
</dbReference>
<dbReference type="AlphaFoldDB" id="A0A8D8LQD4"/>
<dbReference type="GO" id="GO:0008168">
    <property type="term" value="F:methyltransferase activity"/>
    <property type="evidence" value="ECO:0007669"/>
    <property type="project" value="UniProtKB-KW"/>
</dbReference>
<dbReference type="InterPro" id="IPR052220">
    <property type="entry name" value="METTL25"/>
</dbReference>
<dbReference type="PANTHER" id="PTHR12496:SF0">
    <property type="entry name" value="METHYLTRANSFERASE DOMAIN-CONTAINING PROTEIN"/>
    <property type="match status" value="1"/>
</dbReference>
<dbReference type="InterPro" id="IPR029063">
    <property type="entry name" value="SAM-dependent_MTases_sf"/>
</dbReference>
<sequence length="741" mass="82675">MVALSDVYSNSSVYFKEAVDFFDQFSWVFDFPNTDILVKDVLSQIPPEWVSVFSTLTDDEIQQYPVELFTKNTWPLDLQKFTNKCKDYQLSIEQYSSSASPIKLSGALQRGVGKKKMHEISILSSLINEKCAENNIKCLVDIGSGVGYLDEILVHNYNFNVIGLECDQSKIDGALTRIEKQNTKNNVEYKDKLKYICTYIRNITCQTNNSLIKNTNNALMKNTNNAVLKNESVISSAPSNIPENISAVVPNKTSEMKFETNKTSVRKGKFHGLLSDNVERNLETDVDNEEVEHQKVCFSCVDANQNISQFGNSHTEFIETPANSTPSKTNSNSKPSKTNSRRRTLSSNYTSVDLSTSLHNSPYCFIGLHTCGDLSVSVIHHFFTLPLARQLIYIPCCYHKLKCLETAESVGNSGVNLTSSINQSEANFTSRINKSEDNLTSSISTSDVNVTSSVDNSGVNLTSSINQSEVDITSSIDNSGRSLTSSINKSGGNFTSSINTYEGNFTSSINTSEGNFTSSINNSGSNFTSSINQSGADFTPSNIQREISSSRHDKVSFANFPLSQSLRHVYHGNHFLSIPFLRLAAQETALTWCRYSREEKEEKALQLLFRGVLQLYAARENVKLVKKGRRPVKINQISAQHIPTLLNASINSFHLTCNKTGTRVEWKPTLLSQLWTDNVSKTPLVRTLLTLQNCLQGSAESLILLDRFKFLLESGGLTRVELLPIFNEQISPRRYCFVVSK</sequence>
<dbReference type="SUPFAM" id="SSF53335">
    <property type="entry name" value="S-adenosyl-L-methionine-dependent methyltransferases"/>
    <property type="match status" value="1"/>
</dbReference>
<dbReference type="Pfam" id="PF13679">
    <property type="entry name" value="Methyltransf_32"/>
    <property type="match status" value="2"/>
</dbReference>
<name>A0A8D8LQD4_9HEMI</name>
<dbReference type="GO" id="GO:0032259">
    <property type="term" value="P:methylation"/>
    <property type="evidence" value="ECO:0007669"/>
    <property type="project" value="UniProtKB-KW"/>
</dbReference>
<feature type="domain" description="Methyltransferase" evidence="2">
    <location>
        <begin position="295"/>
        <end position="402"/>
    </location>
</feature>
<keyword evidence="3" id="KW-0489">Methyltransferase</keyword>
<feature type="region of interest" description="Disordered" evidence="1">
    <location>
        <begin position="317"/>
        <end position="347"/>
    </location>
</feature>
<organism evidence="3">
    <name type="scientific">Cacopsylla melanoneura</name>
    <dbReference type="NCBI Taxonomy" id="428564"/>
    <lineage>
        <taxon>Eukaryota</taxon>
        <taxon>Metazoa</taxon>
        <taxon>Ecdysozoa</taxon>
        <taxon>Arthropoda</taxon>
        <taxon>Hexapoda</taxon>
        <taxon>Insecta</taxon>
        <taxon>Pterygota</taxon>
        <taxon>Neoptera</taxon>
        <taxon>Paraneoptera</taxon>
        <taxon>Hemiptera</taxon>
        <taxon>Sternorrhyncha</taxon>
        <taxon>Psylloidea</taxon>
        <taxon>Psyllidae</taxon>
        <taxon>Psyllinae</taxon>
        <taxon>Cacopsylla</taxon>
    </lineage>
</organism>
<keyword evidence="3" id="KW-0808">Transferase</keyword>
<dbReference type="PANTHER" id="PTHR12496">
    <property type="entry name" value="CGI-41 METHYLTRANSFERASE"/>
    <property type="match status" value="1"/>
</dbReference>
<evidence type="ECO:0000259" key="2">
    <source>
        <dbReference type="Pfam" id="PF13679"/>
    </source>
</evidence>
<evidence type="ECO:0000256" key="1">
    <source>
        <dbReference type="SAM" id="MobiDB-lite"/>
    </source>
</evidence>
<feature type="compositionally biased region" description="Low complexity" evidence="1">
    <location>
        <begin position="323"/>
        <end position="338"/>
    </location>
</feature>
<accession>A0A8D8LQD4</accession>
<evidence type="ECO:0000313" key="3">
    <source>
        <dbReference type="EMBL" id="CAG6609511.1"/>
    </source>
</evidence>
<protein>
    <submittedName>
        <fullName evidence="3">Methyltransferase-like protein 25</fullName>
    </submittedName>
</protein>